<dbReference type="Proteomes" id="UP001238334">
    <property type="component" value="Chromosome"/>
</dbReference>
<evidence type="ECO:0000313" key="3">
    <source>
        <dbReference type="EMBL" id="WIY23430.1"/>
    </source>
</evidence>
<name>A0A9Y2P5C3_9RHOB</name>
<dbReference type="Pfam" id="PF04909">
    <property type="entry name" value="Amidohydro_2"/>
    <property type="match status" value="1"/>
</dbReference>
<dbReference type="InterPro" id="IPR052350">
    <property type="entry name" value="Metallo-dep_Lactonases"/>
</dbReference>
<evidence type="ECO:0000259" key="2">
    <source>
        <dbReference type="Pfam" id="PF04909"/>
    </source>
</evidence>
<keyword evidence="4" id="KW-1185">Reference proteome</keyword>
<organism evidence="3 4">
    <name type="scientific">Parasedimentitalea psychrophila</name>
    <dbReference type="NCBI Taxonomy" id="2997337"/>
    <lineage>
        <taxon>Bacteria</taxon>
        <taxon>Pseudomonadati</taxon>
        <taxon>Pseudomonadota</taxon>
        <taxon>Alphaproteobacteria</taxon>
        <taxon>Rhodobacterales</taxon>
        <taxon>Paracoccaceae</taxon>
        <taxon>Parasedimentitalea</taxon>
    </lineage>
</organism>
<evidence type="ECO:0000313" key="4">
    <source>
        <dbReference type="Proteomes" id="UP001238334"/>
    </source>
</evidence>
<dbReference type="RefSeq" id="WP_270917965.1">
    <property type="nucleotide sequence ID" value="NZ_CP127247.1"/>
</dbReference>
<dbReference type="PANTHER" id="PTHR43569">
    <property type="entry name" value="AMIDOHYDROLASE"/>
    <property type="match status" value="1"/>
</dbReference>
<dbReference type="AlphaFoldDB" id="A0A9Y2P5C3"/>
<evidence type="ECO:0000256" key="1">
    <source>
        <dbReference type="ARBA" id="ARBA00038310"/>
    </source>
</evidence>
<proteinExistence type="inferred from homology"/>
<accession>A0A9Y2P5C3</accession>
<gene>
    <name evidence="3" type="ORF">QPJ95_12220</name>
</gene>
<dbReference type="SUPFAM" id="SSF51556">
    <property type="entry name" value="Metallo-dependent hydrolases"/>
    <property type="match status" value="1"/>
</dbReference>
<dbReference type="KEGG" id="ppso:QPJ95_12220"/>
<feature type="domain" description="Amidohydrolase-related" evidence="2">
    <location>
        <begin position="4"/>
        <end position="274"/>
    </location>
</feature>
<dbReference type="PANTHER" id="PTHR43569:SF2">
    <property type="entry name" value="AMIDOHYDROLASE-RELATED DOMAIN-CONTAINING PROTEIN"/>
    <property type="match status" value="1"/>
</dbReference>
<sequence length="277" mass="30953">MSRIDAHQHFWSVARDDYGWLTPELETLYRDFLPADLAPELERHQIAATILVQAAPSVAETRFMLSLADDHSFIKGVVGWVDFEHPGAAQQISELAEHAALVGLRPMIQDIADPDWMLRPDLTPAFQALIAQGLTFDALTLPPHLPNLIQLLQRHPDMRVVINHGSKPLIRDGLIQPWAENMAALARDTQAYCKLSGLVTEANADWTTEDLKPYVDHLLSCFGPDRLIWGSDWPVCLLASSYEHWMETTDSLLSGLSASERDAILGENAARAYSLRD</sequence>
<protein>
    <submittedName>
        <fullName evidence="3">Amidohydrolase family protein</fullName>
    </submittedName>
</protein>
<dbReference type="EMBL" id="CP127247">
    <property type="protein sequence ID" value="WIY23430.1"/>
    <property type="molecule type" value="Genomic_DNA"/>
</dbReference>
<reference evidence="3 4" key="1">
    <citation type="submission" date="2023-06" db="EMBL/GenBank/DDBJ databases">
        <title>Parasedimentitalea psychrophila sp. nov., a psychrophilic bacterium isolated from deep-sea sediment.</title>
        <authorList>
            <person name="Li A."/>
        </authorList>
    </citation>
    <scope>NUCLEOTIDE SEQUENCE [LARGE SCALE GENOMIC DNA]</scope>
    <source>
        <strain evidence="3 4">QS115</strain>
    </source>
</reference>
<dbReference type="Gene3D" id="3.20.20.140">
    <property type="entry name" value="Metal-dependent hydrolases"/>
    <property type="match status" value="1"/>
</dbReference>
<dbReference type="InterPro" id="IPR032466">
    <property type="entry name" value="Metal_Hydrolase"/>
</dbReference>
<dbReference type="GO" id="GO:0016787">
    <property type="term" value="F:hydrolase activity"/>
    <property type="evidence" value="ECO:0007669"/>
    <property type="project" value="InterPro"/>
</dbReference>
<dbReference type="InterPro" id="IPR006680">
    <property type="entry name" value="Amidohydro-rel"/>
</dbReference>
<comment type="similarity">
    <text evidence="1">Belongs to the metallo-dependent hydrolases superfamily.</text>
</comment>